<dbReference type="GO" id="GO:0006508">
    <property type="term" value="P:proteolysis"/>
    <property type="evidence" value="ECO:0007669"/>
    <property type="project" value="UniProtKB-KW"/>
</dbReference>
<dbReference type="AlphaFoldDB" id="A0A543FUF4"/>
<gene>
    <name evidence="4" type="ORF">FB388_4682</name>
</gene>
<feature type="transmembrane region" description="Helical" evidence="2">
    <location>
        <begin position="44"/>
        <end position="63"/>
    </location>
</feature>
<protein>
    <submittedName>
        <fullName evidence="4">Membrane protease YdiL (CAAX protease family)</fullName>
    </submittedName>
</protein>
<dbReference type="InterPro" id="IPR042150">
    <property type="entry name" value="MmRce1-like"/>
</dbReference>
<feature type="transmembrane region" description="Helical" evidence="2">
    <location>
        <begin position="164"/>
        <end position="181"/>
    </location>
</feature>
<evidence type="ECO:0000259" key="3">
    <source>
        <dbReference type="Pfam" id="PF02517"/>
    </source>
</evidence>
<dbReference type="EMBL" id="VFPH01000002">
    <property type="protein sequence ID" value="TQM37468.1"/>
    <property type="molecule type" value="Genomic_DNA"/>
</dbReference>
<dbReference type="PANTHER" id="PTHR35797">
    <property type="entry name" value="PROTEASE-RELATED"/>
    <property type="match status" value="1"/>
</dbReference>
<feature type="region of interest" description="Disordered" evidence="1">
    <location>
        <begin position="275"/>
        <end position="306"/>
    </location>
</feature>
<comment type="caution">
    <text evidence="4">The sequence shown here is derived from an EMBL/GenBank/DDBJ whole genome shotgun (WGS) entry which is preliminary data.</text>
</comment>
<dbReference type="Pfam" id="PF02517">
    <property type="entry name" value="Rce1-like"/>
    <property type="match status" value="1"/>
</dbReference>
<organism evidence="4 5">
    <name type="scientific">Pseudonocardia cypriaca</name>
    <dbReference type="NCBI Taxonomy" id="882449"/>
    <lineage>
        <taxon>Bacteria</taxon>
        <taxon>Bacillati</taxon>
        <taxon>Actinomycetota</taxon>
        <taxon>Actinomycetes</taxon>
        <taxon>Pseudonocardiales</taxon>
        <taxon>Pseudonocardiaceae</taxon>
        <taxon>Pseudonocardia</taxon>
    </lineage>
</organism>
<feature type="transmembrane region" description="Helical" evidence="2">
    <location>
        <begin position="193"/>
        <end position="212"/>
    </location>
</feature>
<accession>A0A543FUF4</accession>
<keyword evidence="2" id="KW-0472">Membrane</keyword>
<evidence type="ECO:0000313" key="5">
    <source>
        <dbReference type="Proteomes" id="UP000319818"/>
    </source>
</evidence>
<dbReference type="InterPro" id="IPR003675">
    <property type="entry name" value="Rce1/LyrA-like_dom"/>
</dbReference>
<feature type="compositionally biased region" description="Polar residues" evidence="1">
    <location>
        <begin position="287"/>
        <end position="306"/>
    </location>
</feature>
<reference evidence="4 5" key="1">
    <citation type="submission" date="2019-06" db="EMBL/GenBank/DDBJ databases">
        <title>Sequencing the genomes of 1000 actinobacteria strains.</title>
        <authorList>
            <person name="Klenk H.-P."/>
        </authorList>
    </citation>
    <scope>NUCLEOTIDE SEQUENCE [LARGE SCALE GENOMIC DNA]</scope>
    <source>
        <strain evidence="4 5">DSM 45511</strain>
    </source>
</reference>
<feature type="transmembrane region" description="Helical" evidence="2">
    <location>
        <begin position="127"/>
        <end position="143"/>
    </location>
</feature>
<dbReference type="PANTHER" id="PTHR35797:SF1">
    <property type="entry name" value="PROTEASE"/>
    <property type="match status" value="1"/>
</dbReference>
<dbReference type="GO" id="GO:0004175">
    <property type="term" value="F:endopeptidase activity"/>
    <property type="evidence" value="ECO:0007669"/>
    <property type="project" value="UniProtKB-ARBA"/>
</dbReference>
<evidence type="ECO:0000256" key="2">
    <source>
        <dbReference type="SAM" id="Phobius"/>
    </source>
</evidence>
<keyword evidence="2" id="KW-1133">Transmembrane helix</keyword>
<dbReference type="GO" id="GO:0080120">
    <property type="term" value="P:CAAX-box protein maturation"/>
    <property type="evidence" value="ECO:0007669"/>
    <property type="project" value="UniProtKB-ARBA"/>
</dbReference>
<feature type="domain" description="CAAX prenyl protease 2/Lysostaphin resistance protein A-like" evidence="3">
    <location>
        <begin position="128"/>
        <end position="231"/>
    </location>
</feature>
<keyword evidence="4" id="KW-0378">Hydrolase</keyword>
<evidence type="ECO:0000313" key="4">
    <source>
        <dbReference type="EMBL" id="TQM37468.1"/>
    </source>
</evidence>
<feature type="transmembrane region" description="Helical" evidence="2">
    <location>
        <begin position="219"/>
        <end position="243"/>
    </location>
</feature>
<feature type="transmembrane region" description="Helical" evidence="2">
    <location>
        <begin position="249"/>
        <end position="270"/>
    </location>
</feature>
<dbReference type="RefSeq" id="WP_246122589.1">
    <property type="nucleotide sequence ID" value="NZ_VFPH01000002.1"/>
</dbReference>
<sequence length="306" mass="32745">MLHSLKRFPVLAGFVLMFALTWPIDLWAAADSHDLTSVRIPSVLPLFVGYGFVVAAIVMTGIIDGREGVRSLLRQFLIWRVGLVWYAVVLLLPAVIDLASLAAHVMLGGAAPDFGQPFARQIVGPSGSLWALLPVFFLMGVLTNGEEIGWRGYAQSRLQARHSALVGCLVVGLVAACWHIPKFLTEGSAQDYSFGLFVLDSIAKAILTAWVYNSTGNSLLMATLFHASLNTSAVFLPVLPAAIGDVRPTLIGIGLHCATAVAVVVIAGPARLTRSRTPARPVEREPTTQQHSELQPPRSTGTGTCS</sequence>
<feature type="transmembrane region" description="Helical" evidence="2">
    <location>
        <begin position="83"/>
        <end position="107"/>
    </location>
</feature>
<proteinExistence type="predicted"/>
<evidence type="ECO:0000256" key="1">
    <source>
        <dbReference type="SAM" id="MobiDB-lite"/>
    </source>
</evidence>
<keyword evidence="4" id="KW-0645">Protease</keyword>
<keyword evidence="2" id="KW-0812">Transmembrane</keyword>
<name>A0A543FUF4_9PSEU</name>
<keyword evidence="5" id="KW-1185">Reference proteome</keyword>
<dbReference type="Proteomes" id="UP000319818">
    <property type="component" value="Unassembled WGS sequence"/>
</dbReference>